<dbReference type="Proteomes" id="UP001241377">
    <property type="component" value="Unassembled WGS sequence"/>
</dbReference>
<protein>
    <submittedName>
        <fullName evidence="1">Uncharacterized protein</fullName>
    </submittedName>
</protein>
<gene>
    <name evidence="1" type="ORF">QFC19_001947</name>
</gene>
<name>A0ACC2WDI3_9TREE</name>
<proteinExistence type="predicted"/>
<comment type="caution">
    <text evidence="1">The sequence shown here is derived from an EMBL/GenBank/DDBJ whole genome shotgun (WGS) entry which is preliminary data.</text>
</comment>
<organism evidence="1 2">
    <name type="scientific">Naganishia cerealis</name>
    <dbReference type="NCBI Taxonomy" id="610337"/>
    <lineage>
        <taxon>Eukaryota</taxon>
        <taxon>Fungi</taxon>
        <taxon>Dikarya</taxon>
        <taxon>Basidiomycota</taxon>
        <taxon>Agaricomycotina</taxon>
        <taxon>Tremellomycetes</taxon>
        <taxon>Filobasidiales</taxon>
        <taxon>Filobasidiaceae</taxon>
        <taxon>Naganishia</taxon>
    </lineage>
</organism>
<evidence type="ECO:0000313" key="2">
    <source>
        <dbReference type="Proteomes" id="UP001241377"/>
    </source>
</evidence>
<keyword evidence="2" id="KW-1185">Reference proteome</keyword>
<dbReference type="EMBL" id="JASBWR010000016">
    <property type="protein sequence ID" value="KAJ9109717.1"/>
    <property type="molecule type" value="Genomic_DNA"/>
</dbReference>
<accession>A0ACC2WDI3</accession>
<sequence length="287" mass="31562">MARTTSKSTSKGGGATKASKHTSASTAQKRKTVPIAKSAKARIKAPKAKISKSDKSEQEEEMETAEEIEGASEEEDDMAEQSQEALEQVEPNFLETQQKDEMAELKARLEAKRMQKLKKTMNARVAQFDVIFTEAMEEVKQQANNSSAAKELQVMVQSCEGVTLAFISQNMQLQETSQEEDPEEVVDGLRMASKEVGSVCRRFAVKDLAMFKDTLAGTDETSESIQLTSPTTASDGQHLDPSVAARPKILALSARNVRNQVTEEFSAIAEKTKVWAISNRRVLSARN</sequence>
<reference evidence="1" key="1">
    <citation type="submission" date="2023-04" db="EMBL/GenBank/DDBJ databases">
        <title>Draft Genome sequencing of Naganishia species isolated from polar environments using Oxford Nanopore Technology.</title>
        <authorList>
            <person name="Leo P."/>
            <person name="Venkateswaran K."/>
        </authorList>
    </citation>
    <scope>NUCLEOTIDE SEQUENCE</scope>
    <source>
        <strain evidence="1">MNA-CCFEE 5261</strain>
    </source>
</reference>
<evidence type="ECO:0000313" key="1">
    <source>
        <dbReference type="EMBL" id="KAJ9109717.1"/>
    </source>
</evidence>